<dbReference type="EMBL" id="VNHO01000002">
    <property type="protein sequence ID" value="TYP58854.1"/>
    <property type="molecule type" value="Genomic_DNA"/>
</dbReference>
<evidence type="ECO:0000256" key="3">
    <source>
        <dbReference type="ARBA" id="ARBA00023163"/>
    </source>
</evidence>
<dbReference type="SMART" id="SM00418">
    <property type="entry name" value="HTH_ARSR"/>
    <property type="match status" value="1"/>
</dbReference>
<comment type="caution">
    <text evidence="5">The sequence shown here is derived from an EMBL/GenBank/DDBJ whole genome shotgun (WGS) entry which is preliminary data.</text>
</comment>
<dbReference type="RefSeq" id="WP_013276713.1">
    <property type="nucleotide sequence ID" value="NZ_VNHO01000002.1"/>
</dbReference>
<gene>
    <name evidence="5" type="ORF">LZ11_00310</name>
</gene>
<reference evidence="5 6" key="1">
    <citation type="submission" date="2019-07" db="EMBL/GenBank/DDBJ databases">
        <title>Genomic Encyclopedia of Type Strains, Phase I: the one thousand microbial genomes (KMG-I) project.</title>
        <authorList>
            <person name="Kyrpides N."/>
        </authorList>
    </citation>
    <scope>NUCLEOTIDE SEQUENCE [LARGE SCALE GENOMIC DNA]</scope>
    <source>
        <strain evidence="5 6">DSM 16647</strain>
    </source>
</reference>
<dbReference type="PROSITE" id="PS50987">
    <property type="entry name" value="HTH_ARSR_2"/>
    <property type="match status" value="1"/>
</dbReference>
<dbReference type="InterPro" id="IPR051011">
    <property type="entry name" value="Metal_resp_trans_reg"/>
</dbReference>
<dbReference type="GO" id="GO:0003677">
    <property type="term" value="F:DNA binding"/>
    <property type="evidence" value="ECO:0007669"/>
    <property type="project" value="UniProtKB-KW"/>
</dbReference>
<organism evidence="5 6">
    <name type="scientific">Thermosediminibacter litoriperuensis</name>
    <dbReference type="NCBI Taxonomy" id="291989"/>
    <lineage>
        <taxon>Bacteria</taxon>
        <taxon>Bacillati</taxon>
        <taxon>Bacillota</taxon>
        <taxon>Clostridia</taxon>
        <taxon>Thermosediminibacterales</taxon>
        <taxon>Thermosediminibacteraceae</taxon>
        <taxon>Thermosediminibacter</taxon>
    </lineage>
</organism>
<keyword evidence="1" id="KW-0805">Transcription regulation</keyword>
<dbReference type="PANTHER" id="PTHR43132:SF2">
    <property type="entry name" value="ARSENICAL RESISTANCE OPERON REPRESSOR ARSR-RELATED"/>
    <property type="match status" value="1"/>
</dbReference>
<dbReference type="CDD" id="cd00090">
    <property type="entry name" value="HTH_ARSR"/>
    <property type="match status" value="1"/>
</dbReference>
<dbReference type="AlphaFoldDB" id="A0A5S5AYA3"/>
<keyword evidence="6" id="KW-1185">Reference proteome</keyword>
<dbReference type="Gene3D" id="1.10.10.10">
    <property type="entry name" value="Winged helix-like DNA-binding domain superfamily/Winged helix DNA-binding domain"/>
    <property type="match status" value="1"/>
</dbReference>
<keyword evidence="3" id="KW-0804">Transcription</keyword>
<dbReference type="Proteomes" id="UP000322294">
    <property type="component" value="Unassembled WGS sequence"/>
</dbReference>
<dbReference type="OrthoDB" id="9798835at2"/>
<sequence length="110" mass="12477">MPNDIYDMYAAIFKALAHPTRLRILEILATYGEMCVCNIADKLNIDQPAVSKHLAVLKNVGIIESRKQGLTVNYKVRMPCVVNFLKCADEVLEADLKSRYSFINGKEMLR</sequence>
<dbReference type="SUPFAM" id="SSF46785">
    <property type="entry name" value="Winged helix' DNA-binding domain"/>
    <property type="match status" value="1"/>
</dbReference>
<dbReference type="Pfam" id="PF01022">
    <property type="entry name" value="HTH_5"/>
    <property type="match status" value="1"/>
</dbReference>
<protein>
    <submittedName>
        <fullName evidence="5">ArsR family transcriptional regulator</fullName>
    </submittedName>
</protein>
<evidence type="ECO:0000256" key="1">
    <source>
        <dbReference type="ARBA" id="ARBA00023015"/>
    </source>
</evidence>
<evidence type="ECO:0000313" key="6">
    <source>
        <dbReference type="Proteomes" id="UP000322294"/>
    </source>
</evidence>
<dbReference type="PANTHER" id="PTHR43132">
    <property type="entry name" value="ARSENICAL RESISTANCE OPERON REPRESSOR ARSR-RELATED"/>
    <property type="match status" value="1"/>
</dbReference>
<keyword evidence="2" id="KW-0238">DNA-binding</keyword>
<dbReference type="PRINTS" id="PR00778">
    <property type="entry name" value="HTHARSR"/>
</dbReference>
<proteinExistence type="predicted"/>
<evidence type="ECO:0000313" key="5">
    <source>
        <dbReference type="EMBL" id="TYP58854.1"/>
    </source>
</evidence>
<accession>A0A5S5AYA3</accession>
<feature type="domain" description="HTH arsR-type" evidence="4">
    <location>
        <begin position="1"/>
        <end position="96"/>
    </location>
</feature>
<dbReference type="GO" id="GO:0003700">
    <property type="term" value="F:DNA-binding transcription factor activity"/>
    <property type="evidence" value="ECO:0007669"/>
    <property type="project" value="InterPro"/>
</dbReference>
<dbReference type="InterPro" id="IPR036390">
    <property type="entry name" value="WH_DNA-bd_sf"/>
</dbReference>
<evidence type="ECO:0000259" key="4">
    <source>
        <dbReference type="PROSITE" id="PS50987"/>
    </source>
</evidence>
<dbReference type="InterPro" id="IPR011991">
    <property type="entry name" value="ArsR-like_HTH"/>
</dbReference>
<dbReference type="NCBIfam" id="NF033788">
    <property type="entry name" value="HTH_metalloreg"/>
    <property type="match status" value="1"/>
</dbReference>
<evidence type="ECO:0000256" key="2">
    <source>
        <dbReference type="ARBA" id="ARBA00023125"/>
    </source>
</evidence>
<dbReference type="InterPro" id="IPR036388">
    <property type="entry name" value="WH-like_DNA-bd_sf"/>
</dbReference>
<name>A0A5S5AYA3_9FIRM</name>
<dbReference type="InterPro" id="IPR001845">
    <property type="entry name" value="HTH_ArsR_DNA-bd_dom"/>
</dbReference>